<keyword evidence="2" id="KW-0328">Glycosyltransferase</keyword>
<reference evidence="8" key="1">
    <citation type="submission" date="2020-05" db="EMBL/GenBank/DDBJ databases">
        <title>Frigoriglobus tundricola gen. nov., sp. nov., a psychrotolerant cellulolytic planctomycete of the family Gemmataceae with two divergent copies of 16S rRNA gene.</title>
        <authorList>
            <person name="Kulichevskaya I.S."/>
            <person name="Ivanova A.A."/>
            <person name="Naumoff D.G."/>
            <person name="Beletsky A.V."/>
            <person name="Rijpstra W.I.C."/>
            <person name="Sinninghe Damste J.S."/>
            <person name="Mardanov A.V."/>
            <person name="Ravin N.V."/>
            <person name="Dedysh S.N."/>
        </authorList>
    </citation>
    <scope>NUCLEOTIDE SEQUENCE [LARGE SCALE GENOMIC DNA]</scope>
    <source>
        <strain evidence="8">PL17</strain>
    </source>
</reference>
<protein>
    <submittedName>
        <fullName evidence="7">GT2 family glycosyltransferase</fullName>
    </submittedName>
</protein>
<feature type="region of interest" description="Disordered" evidence="4">
    <location>
        <begin position="1625"/>
        <end position="1702"/>
    </location>
</feature>
<dbReference type="SUPFAM" id="SSF53335">
    <property type="entry name" value="S-adenosyl-L-methionine-dependent methyltransferases"/>
    <property type="match status" value="1"/>
</dbReference>
<dbReference type="EMBL" id="CP053452">
    <property type="protein sequence ID" value="QJX01311.1"/>
    <property type="molecule type" value="Genomic_DNA"/>
</dbReference>
<dbReference type="PANTHER" id="PTHR43179:SF12">
    <property type="entry name" value="GALACTOFURANOSYLTRANSFERASE GLFT2"/>
    <property type="match status" value="1"/>
</dbReference>
<dbReference type="GO" id="GO:0016757">
    <property type="term" value="F:glycosyltransferase activity"/>
    <property type="evidence" value="ECO:0007669"/>
    <property type="project" value="UniProtKB-KW"/>
</dbReference>
<dbReference type="SUPFAM" id="SSF53756">
    <property type="entry name" value="UDP-Glycosyltransferase/glycogen phosphorylase"/>
    <property type="match status" value="1"/>
</dbReference>
<evidence type="ECO:0000256" key="1">
    <source>
        <dbReference type="ARBA" id="ARBA00006739"/>
    </source>
</evidence>
<dbReference type="InterPro" id="IPR029063">
    <property type="entry name" value="SAM-dependent_MTases_sf"/>
</dbReference>
<dbReference type="Gene3D" id="3.40.50.150">
    <property type="entry name" value="Vaccinia Virus protein VP39"/>
    <property type="match status" value="1"/>
</dbReference>
<dbReference type="CDD" id="cd02440">
    <property type="entry name" value="AdoMet_MTases"/>
    <property type="match status" value="1"/>
</dbReference>
<dbReference type="PANTHER" id="PTHR43179">
    <property type="entry name" value="RHAMNOSYLTRANSFERASE WBBL"/>
    <property type="match status" value="1"/>
</dbReference>
<feature type="compositionally biased region" description="Basic residues" evidence="4">
    <location>
        <begin position="1751"/>
        <end position="1760"/>
    </location>
</feature>
<evidence type="ECO:0000313" key="8">
    <source>
        <dbReference type="Proteomes" id="UP000503447"/>
    </source>
</evidence>
<accession>A0A6M5Z7I4</accession>
<dbReference type="Pfam" id="PF13489">
    <property type="entry name" value="Methyltransf_23"/>
    <property type="match status" value="1"/>
</dbReference>
<dbReference type="Gene3D" id="3.90.550.10">
    <property type="entry name" value="Spore Coat Polysaccharide Biosynthesis Protein SpsA, Chain A"/>
    <property type="match status" value="2"/>
</dbReference>
<dbReference type="Pfam" id="PF00535">
    <property type="entry name" value="Glycos_transf_2"/>
    <property type="match status" value="2"/>
</dbReference>
<dbReference type="Gene3D" id="3.40.50.2000">
    <property type="entry name" value="Glycogen Phosphorylase B"/>
    <property type="match status" value="1"/>
</dbReference>
<evidence type="ECO:0000256" key="4">
    <source>
        <dbReference type="SAM" id="MobiDB-lite"/>
    </source>
</evidence>
<dbReference type="Gene3D" id="1.25.40.10">
    <property type="entry name" value="Tetratricopeptide repeat domain"/>
    <property type="match status" value="1"/>
</dbReference>
<proteinExistence type="inferred from homology"/>
<evidence type="ECO:0000259" key="5">
    <source>
        <dbReference type="Pfam" id="PF00535"/>
    </source>
</evidence>
<comment type="similarity">
    <text evidence="1">Belongs to the glycosyltransferase 2 family.</text>
</comment>
<feature type="compositionally biased region" description="Low complexity" evidence="4">
    <location>
        <begin position="1668"/>
        <end position="1677"/>
    </location>
</feature>
<evidence type="ECO:0000256" key="3">
    <source>
        <dbReference type="ARBA" id="ARBA00022679"/>
    </source>
</evidence>
<dbReference type="SUPFAM" id="SSF48452">
    <property type="entry name" value="TPR-like"/>
    <property type="match status" value="2"/>
</dbReference>
<dbReference type="InterPro" id="IPR001173">
    <property type="entry name" value="Glyco_trans_2-like"/>
</dbReference>
<dbReference type="InterPro" id="IPR029044">
    <property type="entry name" value="Nucleotide-diphossugar_trans"/>
</dbReference>
<gene>
    <name evidence="7" type="ORF">FTUN_8955</name>
</gene>
<dbReference type="KEGG" id="ftj:FTUN_8955"/>
<dbReference type="Pfam" id="PF13524">
    <property type="entry name" value="Glyco_trans_1_2"/>
    <property type="match status" value="1"/>
</dbReference>
<feature type="region of interest" description="Disordered" evidence="4">
    <location>
        <begin position="921"/>
        <end position="1152"/>
    </location>
</feature>
<evidence type="ECO:0000313" key="7">
    <source>
        <dbReference type="EMBL" id="QJX01311.1"/>
    </source>
</evidence>
<feature type="domain" description="Spore protein YkvP/CgeB glycosyl transferase-like" evidence="6">
    <location>
        <begin position="156"/>
        <end position="270"/>
    </location>
</feature>
<feature type="domain" description="Glycosyltransferase 2-like" evidence="5">
    <location>
        <begin position="1165"/>
        <end position="1261"/>
    </location>
</feature>
<dbReference type="CDD" id="cd04186">
    <property type="entry name" value="GT_2_like_c"/>
    <property type="match status" value="1"/>
</dbReference>
<dbReference type="InterPro" id="IPR011990">
    <property type="entry name" value="TPR-like_helical_dom_sf"/>
</dbReference>
<feature type="compositionally biased region" description="Basic residues" evidence="4">
    <location>
        <begin position="928"/>
        <end position="948"/>
    </location>
</feature>
<feature type="compositionally biased region" description="Low complexity" evidence="4">
    <location>
        <begin position="949"/>
        <end position="972"/>
    </location>
</feature>
<dbReference type="Pfam" id="PF14559">
    <property type="entry name" value="TPR_19"/>
    <property type="match status" value="1"/>
</dbReference>
<dbReference type="Proteomes" id="UP000503447">
    <property type="component" value="Chromosome"/>
</dbReference>
<dbReference type="InterPro" id="IPR019734">
    <property type="entry name" value="TPR_rpt"/>
</dbReference>
<evidence type="ECO:0000259" key="6">
    <source>
        <dbReference type="Pfam" id="PF13524"/>
    </source>
</evidence>
<feature type="compositionally biased region" description="Gly residues" evidence="4">
    <location>
        <begin position="1063"/>
        <end position="1077"/>
    </location>
</feature>
<organism evidence="7 8">
    <name type="scientific">Frigoriglobus tundricola</name>
    <dbReference type="NCBI Taxonomy" id="2774151"/>
    <lineage>
        <taxon>Bacteria</taxon>
        <taxon>Pseudomonadati</taxon>
        <taxon>Planctomycetota</taxon>
        <taxon>Planctomycetia</taxon>
        <taxon>Gemmatales</taxon>
        <taxon>Gemmataceae</taxon>
        <taxon>Frigoriglobus</taxon>
    </lineage>
</organism>
<dbReference type="InterPro" id="IPR055259">
    <property type="entry name" value="YkvP/CgeB_Glyco_trans-like"/>
</dbReference>
<feature type="region of interest" description="Disordered" evidence="4">
    <location>
        <begin position="765"/>
        <end position="877"/>
    </location>
</feature>
<feature type="domain" description="Glycosyltransferase 2-like" evidence="5">
    <location>
        <begin position="527"/>
        <end position="639"/>
    </location>
</feature>
<evidence type="ECO:0000256" key="2">
    <source>
        <dbReference type="ARBA" id="ARBA00022676"/>
    </source>
</evidence>
<name>A0A6M5Z7I4_9BACT</name>
<keyword evidence="8" id="KW-1185">Reference proteome</keyword>
<dbReference type="CDD" id="cd02511">
    <property type="entry name" value="Beta4Glucosyltransferase"/>
    <property type="match status" value="1"/>
</dbReference>
<keyword evidence="3 7" id="KW-0808">Transferase</keyword>
<sequence>MRVCVLYDDRERPETTGGYCFRALRELGPAAHVRPDRADAVNPADFDLFVRIDDGGAAPLPAALRPLAWWAIDTHLGPDRCLAHARAADLTFAAQRPGAEALRRAGIATATWLPLACDPEVHRPHELPQRYDVCFVGNLFPGPRSDLLDLLRRHFPDHFVGRAYFEDMARTYSAARTAFNRSIRDDLNMRVFEALACGPLLATNALPPETGQGELFRDGAHLATYRGTEELLDKVRFYLARPEARTRVAAAGRAEVVARHTYRHRMEEVLRAAERLPRTVRVSAPEPEPAGVPRPAVYPGYFEHDRPELVALVPVTARDVVDVGCGGGRLGAALKARQECRVVGIEAAPAAAAAARTRLDMVVEGDAEALDWPFPPHAFDAVVCGDVLLEHLRDPLAVLRRVRTWLRPAGVLVVSLPNVRHHSVVRGLLAGDWTYEPAGLLDHTHLRFYTRREVEKLLFRAGFEIPALAPAPGPGYAEWAAAGRPGAVDVGGLRIGGLEPAAAEEFYTYQWLAAARPAAPREYGLTSIVILTHNQLRFTRRCIDGIRLLTDEPYELVLVDNGSTDGTPEYFTALAATDPGVTVVLNADNRGYPAGCNQGITAARGAQVLLLNNDTVPTTGWLARLLAALHSAPDVGLAGPCSNHVSGEQQVPVTYPEADLEGLDGFAWAHGRRHDRAVGPTDRLVGFCLLVKRAVIDAIGLLDEGFGLGNFEDDDYCRRAAAAGFRAVIARDAFVHHVGGATFRATGVDYGGLLRANRDRFRRKWEAAPPAEPGPAAPPRGTRARAARAAPGPRRPVPRPDGQEPLPPVPGPGGPARRHPVRPGAARLPGRDEPPGGGGRGVRRALAGRCGPRVRPEDLGGATGDRPRRGAGPDGGGAARLVGVRGPAGGLHPAAPVHRRSDAGGRAPHRLLPAAVPGGRVRLDPERRRHPRVPRPRRDPRVRRHRVRGAQPGGVPAAGPAGGAARPADRVPGPAPAPPGVLPDRGRGRGRGRRGGPGPCHQPGLVGRRDPEHLPVLPDEVPGAGGVRDARGRRRAGDGPGRVRRRLRGPAARGRRRGAHGQAAGGAGGQGPVAGPGRGRRPPGRGRVLTGRVRGPHPGGAGPPGRRRGPRVRSAAHCARRPGSVGTRCAPARRAGPPSPLPRTRAGAGAHADGPPALSGCLIVRDNAKTIGPCLESLRPWVDELVVVDTGSTDDTPRLAAALGARVFHFPWVDDFSAARNESVRHARGEWVFWMDSDDVIDAANGRALRTLADGPHPDTVFGYVVRVHCTGPDPALTDDVTVVDHVKLFRNRPDLRFEHRIHEQIIPAIRRAGGGVAWTDLFVVHAGYDHSPEGQARKKERDLRILHRELAEKPGHPFTLFNLGMTYADVGEPGRAAGYLEESLRASVLGDSQRRKAYALLAFCRAALGDAAGALRTCDAGLAECPEDVELRFRAGVYLHATGRLREAVAAYERVLAGGGPRYFTSLDRGVAGFKARANLAAVHADLGEWDPAERLLRAVTAEEPNYRPGWQGLGDLLLRRGRLDAAGAVAAELVGRPRLAAEGHLLAGRVAVARGRADDAGRAWEAALALGPTEPDVLERLARLAFEAGRDGPAERALRALAAAAPTDGAVHHNLGTVFLHARGRARPSPRSSGRSSCARTRSRHGCAWGTPCGTRATAPGRPRRGGPYSSPSRVTTRRRPRCATSGYRSDAPAPVRSSFGPRVATRTFVGAGDPAPGAFRRRSAGRAADGVTGHGGVDCAPASQVRKWTTRTHGRGA</sequence>
<dbReference type="SUPFAM" id="SSF53448">
    <property type="entry name" value="Nucleotide-diphospho-sugar transferases"/>
    <property type="match status" value="2"/>
</dbReference>
<dbReference type="SMART" id="SM00028">
    <property type="entry name" value="TPR"/>
    <property type="match status" value="6"/>
</dbReference>
<feature type="region of interest" description="Disordered" evidence="4">
    <location>
        <begin position="1717"/>
        <end position="1760"/>
    </location>
</feature>
<feature type="compositionally biased region" description="Basic residues" evidence="4">
    <location>
        <begin position="1042"/>
        <end position="1059"/>
    </location>
</feature>